<dbReference type="Gene3D" id="2.60.120.10">
    <property type="entry name" value="Jelly Rolls"/>
    <property type="match status" value="1"/>
</dbReference>
<evidence type="ECO:0000256" key="10">
    <source>
        <dbReference type="ARBA" id="ARBA00023232"/>
    </source>
</evidence>
<dbReference type="GO" id="GO:0004411">
    <property type="term" value="F:homogentisate 1,2-dioxygenase activity"/>
    <property type="evidence" value="ECO:0007669"/>
    <property type="project" value="UniProtKB-EC"/>
</dbReference>
<dbReference type="Proteomes" id="UP000253153">
    <property type="component" value="Unassembled WGS sequence"/>
</dbReference>
<keyword evidence="8" id="KW-0560">Oxidoreductase</keyword>
<dbReference type="PANTHER" id="PTHR11056">
    <property type="entry name" value="HOMOGENTISATE 1,2-DIOXYGENASE"/>
    <property type="match status" value="1"/>
</dbReference>
<dbReference type="InterPro" id="IPR011051">
    <property type="entry name" value="RmlC_Cupin_sf"/>
</dbReference>
<keyword evidence="6" id="KW-0828">Tyrosine catabolism</keyword>
<evidence type="ECO:0000256" key="5">
    <source>
        <dbReference type="ARBA" id="ARBA00022723"/>
    </source>
</evidence>
<evidence type="ECO:0000256" key="3">
    <source>
        <dbReference type="ARBA" id="ARBA00007757"/>
    </source>
</evidence>
<dbReference type="PANTHER" id="PTHR11056:SF4">
    <property type="entry name" value="HOMOGENTISATE 1,2-DIOXYGENASE"/>
    <property type="match status" value="1"/>
</dbReference>
<dbReference type="Pfam" id="PF06985">
    <property type="entry name" value="HET"/>
    <property type="match status" value="1"/>
</dbReference>
<feature type="domain" description="Heterokaryon incompatibility" evidence="14">
    <location>
        <begin position="22"/>
        <end position="108"/>
    </location>
</feature>
<dbReference type="UniPathway" id="UPA00139">
    <property type="reaction ID" value="UER00339"/>
</dbReference>
<dbReference type="InterPro" id="IPR046451">
    <property type="entry name" value="HgmA_C"/>
</dbReference>
<keyword evidence="7" id="KW-0223">Dioxygenase</keyword>
<evidence type="ECO:0000256" key="1">
    <source>
        <dbReference type="ARBA" id="ARBA00001962"/>
    </source>
</evidence>
<dbReference type="SUPFAM" id="SSF51182">
    <property type="entry name" value="RmlC-like cupins"/>
    <property type="match status" value="1"/>
</dbReference>
<dbReference type="Pfam" id="PF04209">
    <property type="entry name" value="HgmA_C"/>
    <property type="match status" value="1"/>
</dbReference>
<evidence type="ECO:0000259" key="15">
    <source>
        <dbReference type="Pfam" id="PF20510"/>
    </source>
</evidence>
<evidence type="ECO:0000259" key="13">
    <source>
        <dbReference type="Pfam" id="PF04209"/>
    </source>
</evidence>
<dbReference type="InterPro" id="IPR005708">
    <property type="entry name" value="Homogentis_dOase"/>
</dbReference>
<feature type="binding site" evidence="12">
    <location>
        <position position="915"/>
    </location>
    <ligand>
        <name>Fe cation</name>
        <dbReference type="ChEBI" id="CHEBI:24875"/>
    </ligand>
</feature>
<keyword evidence="10" id="KW-0585">Phenylalanine catabolism</keyword>
<comment type="caution">
    <text evidence="16">The sequence shown here is derived from an EMBL/GenBank/DDBJ whole genome shotgun (WGS) entry which is preliminary data.</text>
</comment>
<dbReference type="GO" id="GO:0046872">
    <property type="term" value="F:metal ion binding"/>
    <property type="evidence" value="ECO:0007669"/>
    <property type="project" value="UniProtKB-KW"/>
</dbReference>
<evidence type="ECO:0000313" key="16">
    <source>
        <dbReference type="EMBL" id="RBR25249.1"/>
    </source>
</evidence>
<feature type="binding site" evidence="12">
    <location>
        <position position="915"/>
    </location>
    <ligand>
        <name>homogentisate</name>
        <dbReference type="ChEBI" id="CHEBI:16169"/>
    </ligand>
</feature>
<evidence type="ECO:0000256" key="6">
    <source>
        <dbReference type="ARBA" id="ARBA00022878"/>
    </source>
</evidence>
<evidence type="ECO:0000256" key="9">
    <source>
        <dbReference type="ARBA" id="ARBA00023004"/>
    </source>
</evidence>
<evidence type="ECO:0000256" key="2">
    <source>
        <dbReference type="ARBA" id="ARBA00004704"/>
    </source>
</evidence>
<feature type="binding site" evidence="12">
    <location>
        <position position="894"/>
    </location>
    <ligand>
        <name>homogentisate</name>
        <dbReference type="ChEBI" id="CHEBI:16169"/>
    </ligand>
</feature>
<dbReference type="InterPro" id="IPR014710">
    <property type="entry name" value="RmlC-like_jellyroll"/>
</dbReference>
<feature type="domain" description="Homogentisate 1,2-dioxygenase N-terminal" evidence="15">
    <location>
        <begin position="552"/>
        <end position="823"/>
    </location>
</feature>
<accession>A0A366S7I0</accession>
<dbReference type="InterPro" id="IPR010730">
    <property type="entry name" value="HET"/>
</dbReference>
<dbReference type="CDD" id="cd07000">
    <property type="entry name" value="cupin_HGO_N"/>
    <property type="match status" value="1"/>
</dbReference>
<evidence type="ECO:0000256" key="8">
    <source>
        <dbReference type="ARBA" id="ARBA00023002"/>
    </source>
</evidence>
<name>A0A366S7I0_9HYPO</name>
<proteinExistence type="inferred from homology"/>
<comment type="pathway">
    <text evidence="2">Amino-acid degradation; L-phenylalanine degradation; acetoacetate and fumarate from L-phenylalanine: step 4/6.</text>
</comment>
<dbReference type="RefSeq" id="XP_031019840.1">
    <property type="nucleotide sequence ID" value="XM_031156134.1"/>
</dbReference>
<evidence type="ECO:0000256" key="4">
    <source>
        <dbReference type="ARBA" id="ARBA00013127"/>
    </source>
</evidence>
<dbReference type="NCBIfam" id="TIGR01015">
    <property type="entry name" value="hmgA"/>
    <property type="match status" value="1"/>
</dbReference>
<evidence type="ECO:0000313" key="17">
    <source>
        <dbReference type="Proteomes" id="UP000253153"/>
    </source>
</evidence>
<feature type="active site" description="Proton acceptor" evidence="11">
    <location>
        <position position="836"/>
    </location>
</feature>
<gene>
    <name evidence="16" type="ORF">FIESC28_01984</name>
</gene>
<dbReference type="FunFam" id="2.60.120.10:FF:000034">
    <property type="entry name" value="Homogentisate 1,2-dioxygenase"/>
    <property type="match status" value="1"/>
</dbReference>
<organism evidence="16 17">
    <name type="scientific">Fusarium coffeatum</name>
    <dbReference type="NCBI Taxonomy" id="231269"/>
    <lineage>
        <taxon>Eukaryota</taxon>
        <taxon>Fungi</taxon>
        <taxon>Dikarya</taxon>
        <taxon>Ascomycota</taxon>
        <taxon>Pezizomycotina</taxon>
        <taxon>Sordariomycetes</taxon>
        <taxon>Hypocreomycetidae</taxon>
        <taxon>Hypocreales</taxon>
        <taxon>Nectriaceae</taxon>
        <taxon>Fusarium</taxon>
        <taxon>Fusarium incarnatum-equiseti species complex</taxon>
    </lineage>
</organism>
<dbReference type="GO" id="GO:0005737">
    <property type="term" value="C:cytoplasm"/>
    <property type="evidence" value="ECO:0007669"/>
    <property type="project" value="TreeGrafter"/>
</dbReference>
<dbReference type="GeneID" id="41991430"/>
<evidence type="ECO:0000256" key="7">
    <source>
        <dbReference type="ARBA" id="ARBA00022964"/>
    </source>
</evidence>
<reference evidence="16 17" key="1">
    <citation type="submission" date="2018-06" db="EMBL/GenBank/DDBJ databases">
        <title>Fusarium incarnatum-equiseti species complex species 28.</title>
        <authorList>
            <person name="Gardiner D.M."/>
        </authorList>
    </citation>
    <scope>NUCLEOTIDE SEQUENCE [LARGE SCALE GENOMIC DNA]</scope>
    <source>
        <strain evidence="16 17">FIESC_28</strain>
    </source>
</reference>
<protein>
    <recommendedName>
        <fullName evidence="4">homogentisate 1,2-dioxygenase</fullName>
        <ecNumber evidence="4">1.13.11.5</ecNumber>
    </recommendedName>
</protein>
<dbReference type="EC" id="1.13.11.5" evidence="4"/>
<dbReference type="GO" id="GO:0006559">
    <property type="term" value="P:L-phenylalanine catabolic process"/>
    <property type="evidence" value="ECO:0007669"/>
    <property type="project" value="UniProtKB-UniPathway"/>
</dbReference>
<dbReference type="InterPro" id="IPR046452">
    <property type="entry name" value="HgmA_N"/>
</dbReference>
<dbReference type="OrthoDB" id="1689029at2759"/>
<dbReference type="AlphaFoldDB" id="A0A366S7I0"/>
<keyword evidence="9 12" id="KW-0408">Iron</keyword>
<feature type="binding site" evidence="12">
    <location>
        <position position="879"/>
    </location>
    <ligand>
        <name>Fe cation</name>
        <dbReference type="ChEBI" id="CHEBI:24875"/>
    </ligand>
</feature>
<sequence length="993" mass="113010">MWIINTHTLILEEFIGLNRPPFAILSHTWDKDEVTFQEFRSSTRDYSQRLGGQKILNTCALARSRDFNYVWIDSCCIDKTNSVELAEAINSMFEWYATAEECYVFIQDLGSEAPIESLKRSRWFSRGWTLQELLAPNKLIFFDSDWRLRGTKHDLLGLVSDASGISQEVLRDKSLLSEIPVSHKMSWAASRQTTRPEDIAYCLIGLFDVRMVFIYGEGRKNAFYRLQEKIIHQTNDMSIFLWHSLSADRKYSGVLASGPEEFVHGSRCRQARGAVDTPEYAITNKGIRIEIGLQYTSSGDTIMPLHHSYGTHAMVGIYLKVYGGGTYARVRPHELAHLDRAIRGRPAQRYLIPSISAGSEPKLDATRENAFLFKFPLETEYWQYESTNSPTWWDRDTQSYLRDGNTSFTACHFFRSDWHDVTPYLDFVVAFGVTDSGEAWAMIDAGSLYDAAVSGQMHLVKEQAEKHMRANESSCVTIHRYGPQQLDRTCTYEDGNEVWKETPRQTISTIYLKVSVLIMAQKTDYQNIFHWAETQKDGSIPSFATRDNDPYEYLSGFNNHHESEAVPGTIPRGQNNPRVVRFGLYAEQMSDSFGASRNANRNSWLYRSRPAVAHQGFTDMPKVEGTESCFLPLNPEVRISPTQLAWLPFDISEGTDFVSGLRTVAGSGDPTLREGLATHIFSATKSMEKRAFVNSDGDFLIIAQQGALDIQTEFGNLYVQPGEICVIQRGQRFKVNVEGPTRGYILEIWGSHYELPELGPLGSNGLANARDFMYPKARYNVTRDDPWEIVYKLGGKFFKSTQNHCPFDVIAWHGNYVPYKYDLTKFVNVGSISVDHIDPSIFCVLTAKSRDENAPLADFLIFSPRWDVASHTYRPPYYHRNAASELMGLIYGEYAGRSDEFQPGGISFECGWVPHGVAYEEFKAASAQPPPEMQISKGAVAFMFESCRQLTITDWAWNSDKKHEHEPKMWDDLVDNFSSHMDEVKEILSKSKK</sequence>
<feature type="binding site" evidence="12">
    <location>
        <position position="885"/>
    </location>
    <ligand>
        <name>Fe cation</name>
        <dbReference type="ChEBI" id="CHEBI:24875"/>
    </ligand>
</feature>
<feature type="domain" description="Homogentisate 1,2-dioxygenase C-terminal" evidence="13">
    <location>
        <begin position="825"/>
        <end position="977"/>
    </location>
</feature>
<comment type="cofactor">
    <cofactor evidence="1 12">
        <name>Fe cation</name>
        <dbReference type="ChEBI" id="CHEBI:24875"/>
    </cofactor>
</comment>
<dbReference type="Pfam" id="PF20510">
    <property type="entry name" value="HgmA_N"/>
    <property type="match status" value="1"/>
</dbReference>
<dbReference type="EMBL" id="QKXC01000041">
    <property type="protein sequence ID" value="RBR25249.1"/>
    <property type="molecule type" value="Genomic_DNA"/>
</dbReference>
<comment type="similarity">
    <text evidence="3">Belongs to the homogentisate dioxygenase family.</text>
</comment>
<dbReference type="GO" id="GO:0006572">
    <property type="term" value="P:L-tyrosine catabolic process"/>
    <property type="evidence" value="ECO:0007669"/>
    <property type="project" value="UniProtKB-KW"/>
</dbReference>
<evidence type="ECO:0000259" key="14">
    <source>
        <dbReference type="Pfam" id="PF06985"/>
    </source>
</evidence>
<evidence type="ECO:0000256" key="12">
    <source>
        <dbReference type="PIRSR" id="PIRSR605708-2"/>
    </source>
</evidence>
<keyword evidence="17" id="KW-1185">Reference proteome</keyword>
<evidence type="ECO:0000256" key="11">
    <source>
        <dbReference type="PIRSR" id="PIRSR605708-1"/>
    </source>
</evidence>
<keyword evidence="5 12" id="KW-0479">Metal-binding</keyword>